<accession>A0A8J6XJX7</accession>
<comment type="caution">
    <text evidence="1">The sequence shown here is derived from an EMBL/GenBank/DDBJ whole genome shotgun (WGS) entry which is preliminary data.</text>
</comment>
<gene>
    <name evidence="1" type="ORF">ICL16_06355</name>
</gene>
<name>A0A8J6XJX7_9CYAN</name>
<dbReference type="EMBL" id="JACXAE010000027">
    <property type="protein sequence ID" value="MBD2771727.1"/>
    <property type="molecule type" value="Genomic_DNA"/>
</dbReference>
<sequence length="340" mass="39695">MVDQLPPIYFYIPQRQWPAGNLPQKPEEYWQWMSAWGSRYGRGRYDWTLQTYLYLKADDLKCDLIGTIPNSGIVVAHREFLPDDFQPSPNLLLVCIKADKDAHPYAQLHIAQNPEDEILHRILPIWKSHYLPHWPQPGLIPRDSSRGERFEKVAFYGVTGTLAPELQQPTWEKELAALGLRWEIVDSQHWHDYSETDVIIAVRSFNGEIYASKPPSKLYNAWHAGIPAILGCESAYRNERKSELDYLEVATLDSAIATLKRLRDDYNLRQAMIENGYIRAQERGTTNITAQWRTFLTDIATPAYYHWCKASSWQQNIFLMTRYFIFKVNTRLLKKFRSSP</sequence>
<organism evidence="1 2">
    <name type="scientific">Iningainema tapete BLCC-T55</name>
    <dbReference type="NCBI Taxonomy" id="2748662"/>
    <lineage>
        <taxon>Bacteria</taxon>
        <taxon>Bacillati</taxon>
        <taxon>Cyanobacteriota</taxon>
        <taxon>Cyanophyceae</taxon>
        <taxon>Nostocales</taxon>
        <taxon>Scytonemataceae</taxon>
        <taxon>Iningainema tapete</taxon>
    </lineage>
</organism>
<proteinExistence type="predicted"/>
<protein>
    <recommendedName>
        <fullName evidence="3">Glycosyltransferase family 1 protein</fullName>
    </recommendedName>
</protein>
<dbReference type="RefSeq" id="WP_190826016.1">
    <property type="nucleotide sequence ID" value="NZ_CAWPPI010000027.1"/>
</dbReference>
<evidence type="ECO:0000313" key="1">
    <source>
        <dbReference type="EMBL" id="MBD2771727.1"/>
    </source>
</evidence>
<evidence type="ECO:0000313" key="2">
    <source>
        <dbReference type="Proteomes" id="UP000629098"/>
    </source>
</evidence>
<reference evidence="1" key="1">
    <citation type="submission" date="2020-09" db="EMBL/GenBank/DDBJ databases">
        <title>Iningainema tapete sp. nov. (Scytonemataceae, Cyanobacteria) from greenhouses in central Florida (USA) produces two types of nodularin with biosynthetic potential for microcystin-LR and anabaenopeptins.</title>
        <authorList>
            <person name="Berthold D.E."/>
            <person name="Lefler F.W."/>
            <person name="Huang I.-S."/>
            <person name="Abdulla H."/>
            <person name="Zimba P.V."/>
            <person name="Laughinghouse H.D. IV."/>
        </authorList>
    </citation>
    <scope>NUCLEOTIDE SEQUENCE</scope>
    <source>
        <strain evidence="1">BLCCT55</strain>
    </source>
</reference>
<keyword evidence="2" id="KW-1185">Reference proteome</keyword>
<dbReference type="AlphaFoldDB" id="A0A8J6XJX7"/>
<dbReference type="Proteomes" id="UP000629098">
    <property type="component" value="Unassembled WGS sequence"/>
</dbReference>
<evidence type="ECO:0008006" key="3">
    <source>
        <dbReference type="Google" id="ProtNLM"/>
    </source>
</evidence>